<keyword evidence="4" id="KW-1185">Reference proteome</keyword>
<dbReference type="EMBL" id="GL349436">
    <property type="protein sequence ID" value="KNC52112.1"/>
    <property type="molecule type" value="Genomic_DNA"/>
</dbReference>
<dbReference type="InterPro" id="IPR007005">
    <property type="entry name" value="XAP5"/>
</dbReference>
<proteinExistence type="predicted"/>
<feature type="region of interest" description="Disordered" evidence="1">
    <location>
        <begin position="78"/>
        <end position="143"/>
    </location>
</feature>
<feature type="domain" description="FAM50A/XAP5 C-terminal" evidence="2">
    <location>
        <begin position="216"/>
        <end position="352"/>
    </location>
</feature>
<dbReference type="Pfam" id="PF04921">
    <property type="entry name" value="XAP5"/>
    <property type="match status" value="1"/>
</dbReference>
<dbReference type="InterPro" id="IPR048337">
    <property type="entry name" value="FAM50A/XAP5_C"/>
</dbReference>
<dbReference type="GO" id="GO:0006325">
    <property type="term" value="P:chromatin organization"/>
    <property type="evidence" value="ECO:0007669"/>
    <property type="project" value="TreeGrafter"/>
</dbReference>
<dbReference type="GeneID" id="25560714"/>
<feature type="compositionally biased region" description="Basic residues" evidence="1">
    <location>
        <begin position="101"/>
        <end position="111"/>
    </location>
</feature>
<dbReference type="PANTHER" id="PTHR12722">
    <property type="entry name" value="XAP-5 PROTEIN-RELATED"/>
    <property type="match status" value="1"/>
</dbReference>
<gene>
    <name evidence="3" type="ORF">AMSG_00939</name>
</gene>
<accession>A0A0L0DIK0</accession>
<protein>
    <recommendedName>
        <fullName evidence="2">FAM50A/XAP5 C-terminal domain-containing protein</fullName>
    </recommendedName>
</protein>
<dbReference type="STRING" id="461836.A0A0L0DIK0"/>
<evidence type="ECO:0000259" key="2">
    <source>
        <dbReference type="Pfam" id="PF04921"/>
    </source>
</evidence>
<feature type="compositionally biased region" description="Acidic residues" evidence="1">
    <location>
        <begin position="132"/>
        <end position="141"/>
    </location>
</feature>
<dbReference type="OMA" id="AFRNEHA"/>
<organism evidence="3 4">
    <name type="scientific">Thecamonas trahens ATCC 50062</name>
    <dbReference type="NCBI Taxonomy" id="461836"/>
    <lineage>
        <taxon>Eukaryota</taxon>
        <taxon>Apusozoa</taxon>
        <taxon>Apusomonadida</taxon>
        <taxon>Apusomonadidae</taxon>
        <taxon>Thecamonas</taxon>
    </lineage>
</organism>
<dbReference type="GO" id="GO:0005634">
    <property type="term" value="C:nucleus"/>
    <property type="evidence" value="ECO:0007669"/>
    <property type="project" value="InterPro"/>
</dbReference>
<dbReference type="RefSeq" id="XP_013762116.1">
    <property type="nucleotide sequence ID" value="XM_013906662.1"/>
</dbReference>
<evidence type="ECO:0000313" key="4">
    <source>
        <dbReference type="Proteomes" id="UP000054408"/>
    </source>
</evidence>
<evidence type="ECO:0000256" key="1">
    <source>
        <dbReference type="SAM" id="MobiDB-lite"/>
    </source>
</evidence>
<name>A0A0L0DIK0_THETB</name>
<dbReference type="PANTHER" id="PTHR12722:SF0">
    <property type="entry name" value="PROTEIN FAM50A"/>
    <property type="match status" value="1"/>
</dbReference>
<evidence type="ECO:0000313" key="3">
    <source>
        <dbReference type="EMBL" id="KNC52112.1"/>
    </source>
</evidence>
<sequence length="357" mass="38747">MADPGTKLRYLEKKRAAEAARVAEERQTVAAKVAKATAVAMAAKFTAGGTDAAGNKGGDDGAPAKAYGLLTADELRKEREAAEAAAARKRKAGEPAAGEPKKKKKRRRKKAAAGGAPSGPPASSVLLSFAGGDDDDGDDDGPAVVMAASVSVAPPPSTAAAASASSEAGAVRPKIRKNPNVNTEFLPDAERDAAEQVERERIAKEWLAEQDKVKKEKISIVYSYWDGAGHRREVTVTKGTTIRKFLTLVRNNFDALKLASPDQLLYIKEDVIIPHHYTFYDLIATQARGKSGPLFQFDVHDDVRLVLDARVEKDESHAGKVVLRRWYDANKHTFPASRWEVYDPKKNYGRYTIRGNH</sequence>
<dbReference type="OrthoDB" id="1562195at2759"/>
<dbReference type="AlphaFoldDB" id="A0A0L0DIK0"/>
<dbReference type="Proteomes" id="UP000054408">
    <property type="component" value="Unassembled WGS sequence"/>
</dbReference>
<reference evidence="3 4" key="1">
    <citation type="submission" date="2010-05" db="EMBL/GenBank/DDBJ databases">
        <title>The Genome Sequence of Thecamonas trahens ATCC 50062.</title>
        <authorList>
            <consortium name="The Broad Institute Genome Sequencing Platform"/>
            <person name="Russ C."/>
            <person name="Cuomo C."/>
            <person name="Shea T."/>
            <person name="Young S.K."/>
            <person name="Zeng Q."/>
            <person name="Koehrsen M."/>
            <person name="Haas B."/>
            <person name="Borodovsky M."/>
            <person name="Guigo R."/>
            <person name="Alvarado L."/>
            <person name="Berlin A."/>
            <person name="Bochicchio J."/>
            <person name="Borenstein D."/>
            <person name="Chapman S."/>
            <person name="Chen Z."/>
            <person name="Freedman E."/>
            <person name="Gellesch M."/>
            <person name="Goldberg J."/>
            <person name="Griggs A."/>
            <person name="Gujja S."/>
            <person name="Heilman E."/>
            <person name="Heiman D."/>
            <person name="Hepburn T."/>
            <person name="Howarth C."/>
            <person name="Jen D."/>
            <person name="Larson L."/>
            <person name="Mehta T."/>
            <person name="Park D."/>
            <person name="Pearson M."/>
            <person name="Roberts A."/>
            <person name="Saif S."/>
            <person name="Shenoy N."/>
            <person name="Sisk P."/>
            <person name="Stolte C."/>
            <person name="Sykes S."/>
            <person name="Thomson T."/>
            <person name="Walk T."/>
            <person name="White J."/>
            <person name="Yandava C."/>
            <person name="Burger G."/>
            <person name="Gray M.W."/>
            <person name="Holland P.W.H."/>
            <person name="King N."/>
            <person name="Lang F.B.F."/>
            <person name="Roger A.J."/>
            <person name="Ruiz-Trillo I."/>
            <person name="Lander E."/>
            <person name="Nusbaum C."/>
        </authorList>
    </citation>
    <scope>NUCLEOTIDE SEQUENCE [LARGE SCALE GENOMIC DNA]</scope>
    <source>
        <strain evidence="3 4">ATCC 50062</strain>
    </source>
</reference>
<dbReference type="eggNOG" id="KOG2894">
    <property type="taxonomic scope" value="Eukaryota"/>
</dbReference>